<proteinExistence type="inferred from homology"/>
<dbReference type="InterPro" id="IPR018087">
    <property type="entry name" value="Glyco_hydro_5_CS"/>
</dbReference>
<dbReference type="Proteomes" id="UP000887540">
    <property type="component" value="Unplaced"/>
</dbReference>
<dbReference type="PANTHER" id="PTHR34142:SF1">
    <property type="entry name" value="GLYCOSIDE HYDROLASE FAMILY 5 DOMAIN-CONTAINING PROTEIN"/>
    <property type="match status" value="1"/>
</dbReference>
<dbReference type="Gene3D" id="3.20.20.80">
    <property type="entry name" value="Glycosidases"/>
    <property type="match status" value="1"/>
</dbReference>
<dbReference type="GO" id="GO:0004553">
    <property type="term" value="F:hydrolase activity, hydrolyzing O-glycosyl compounds"/>
    <property type="evidence" value="ECO:0007669"/>
    <property type="project" value="InterPro"/>
</dbReference>
<organism evidence="6 7">
    <name type="scientific">Acrobeloides nanus</name>
    <dbReference type="NCBI Taxonomy" id="290746"/>
    <lineage>
        <taxon>Eukaryota</taxon>
        <taxon>Metazoa</taxon>
        <taxon>Ecdysozoa</taxon>
        <taxon>Nematoda</taxon>
        <taxon>Chromadorea</taxon>
        <taxon>Rhabditida</taxon>
        <taxon>Tylenchina</taxon>
        <taxon>Cephalobomorpha</taxon>
        <taxon>Cephaloboidea</taxon>
        <taxon>Cephalobidae</taxon>
        <taxon>Acrobeloides</taxon>
    </lineage>
</organism>
<feature type="domain" description="Glycoside hydrolase family 5" evidence="5">
    <location>
        <begin position="2"/>
        <end position="211"/>
    </location>
</feature>
<evidence type="ECO:0000313" key="7">
    <source>
        <dbReference type="WBParaSite" id="ACRNAN_scaffold22791.g29064.t1"/>
    </source>
</evidence>
<dbReference type="Pfam" id="PF00150">
    <property type="entry name" value="Cellulase"/>
    <property type="match status" value="1"/>
</dbReference>
<keyword evidence="3 4" id="KW-0326">Glycosidase</keyword>
<dbReference type="PROSITE" id="PS00659">
    <property type="entry name" value="GLYCOSYL_HYDROL_F5"/>
    <property type="match status" value="1"/>
</dbReference>
<evidence type="ECO:0000256" key="1">
    <source>
        <dbReference type="ARBA" id="ARBA00005641"/>
    </source>
</evidence>
<evidence type="ECO:0000256" key="4">
    <source>
        <dbReference type="RuleBase" id="RU361153"/>
    </source>
</evidence>
<comment type="similarity">
    <text evidence="1 4">Belongs to the glycosyl hydrolase 5 (cellulase A) family.</text>
</comment>
<dbReference type="InterPro" id="IPR001547">
    <property type="entry name" value="Glyco_hydro_5"/>
</dbReference>
<dbReference type="WBParaSite" id="ACRNAN_scaffold22791.g29064.t1">
    <property type="protein sequence ID" value="ACRNAN_scaffold22791.g29064.t1"/>
    <property type="gene ID" value="ACRNAN_scaffold22791.g29064"/>
</dbReference>
<sequence length="257" mass="28780">MYKLKCYWNANAIRVPLIVEYNGYLKNPAEEYAKIHNVILIAMANGMYVIVDWHAFATHQAEATQFFANISSVFGSYPHVLYELYNEPSWDLSWTELKAYHSAIINAIRVNDPDNIIVAATPRSDQDVDIAAADPLNYTNIVYTMHYYTNLPDTNIQKAKNAIDLGLPIFVSEYGVCDSHGNGTVNYNVSQAFWDFTDSNQLSYLSWTLTNGDACFSALVTAANASDVGDKTYWSESGTYVNKKLWSTDQGLICSVG</sequence>
<dbReference type="AlphaFoldDB" id="A0A914DCS2"/>
<keyword evidence="6" id="KW-1185">Reference proteome</keyword>
<evidence type="ECO:0000259" key="5">
    <source>
        <dbReference type="Pfam" id="PF00150"/>
    </source>
</evidence>
<dbReference type="GO" id="GO:0000272">
    <property type="term" value="P:polysaccharide catabolic process"/>
    <property type="evidence" value="ECO:0007669"/>
    <property type="project" value="InterPro"/>
</dbReference>
<dbReference type="InterPro" id="IPR017853">
    <property type="entry name" value="GH"/>
</dbReference>
<evidence type="ECO:0000256" key="2">
    <source>
        <dbReference type="ARBA" id="ARBA00022801"/>
    </source>
</evidence>
<evidence type="ECO:0000313" key="6">
    <source>
        <dbReference type="Proteomes" id="UP000887540"/>
    </source>
</evidence>
<reference evidence="7" key="1">
    <citation type="submission" date="2022-11" db="UniProtKB">
        <authorList>
            <consortium name="WormBaseParasite"/>
        </authorList>
    </citation>
    <scope>IDENTIFICATION</scope>
</reference>
<name>A0A914DCS2_9BILA</name>
<dbReference type="PANTHER" id="PTHR34142">
    <property type="entry name" value="ENDO-BETA-1,4-GLUCANASE A"/>
    <property type="match status" value="1"/>
</dbReference>
<keyword evidence="2 4" id="KW-0378">Hydrolase</keyword>
<evidence type="ECO:0000256" key="3">
    <source>
        <dbReference type="ARBA" id="ARBA00023295"/>
    </source>
</evidence>
<accession>A0A914DCS2</accession>
<dbReference type="SUPFAM" id="SSF51445">
    <property type="entry name" value="(Trans)glycosidases"/>
    <property type="match status" value="1"/>
</dbReference>
<protein>
    <submittedName>
        <fullName evidence="7">Glycoside hydrolase family 5 domain-containing protein</fullName>
    </submittedName>
</protein>